<dbReference type="RefSeq" id="WP_108435133.1">
    <property type="nucleotide sequence ID" value="NZ_CP028918.1"/>
</dbReference>
<evidence type="ECO:0008006" key="3">
    <source>
        <dbReference type="Google" id="ProtNLM"/>
    </source>
</evidence>
<organism evidence="1 2">
    <name type="scientific">Paragemmobacter aquarius</name>
    <dbReference type="NCBI Taxonomy" id="2169400"/>
    <lineage>
        <taxon>Bacteria</taxon>
        <taxon>Pseudomonadati</taxon>
        <taxon>Pseudomonadota</taxon>
        <taxon>Alphaproteobacteria</taxon>
        <taxon>Rhodobacterales</taxon>
        <taxon>Paracoccaceae</taxon>
        <taxon>Paragemmobacter</taxon>
    </lineage>
</organism>
<dbReference type="SUPFAM" id="SSF55961">
    <property type="entry name" value="Bet v1-like"/>
    <property type="match status" value="1"/>
</dbReference>
<evidence type="ECO:0000313" key="2">
    <source>
        <dbReference type="Proteomes" id="UP000244496"/>
    </source>
</evidence>
<dbReference type="Proteomes" id="UP000244496">
    <property type="component" value="Chromosome"/>
</dbReference>
<dbReference type="AlphaFoldDB" id="A0A2S0UKG5"/>
<protein>
    <recommendedName>
        <fullName evidence="3">Activator of Hsp90 ATPase homolog 1-like protein</fullName>
    </recommendedName>
</protein>
<keyword evidence="2" id="KW-1185">Reference proteome</keyword>
<dbReference type="EMBL" id="CP028918">
    <property type="protein sequence ID" value="AWB48314.1"/>
    <property type="molecule type" value="Genomic_DNA"/>
</dbReference>
<name>A0A2S0UKG5_9RHOB</name>
<dbReference type="KEGG" id="geh:HYN69_07120"/>
<dbReference type="OrthoDB" id="7857895at2"/>
<sequence length="147" mass="16165">MTAHLASVRIDAPFDTVFDALADGHRLGRWALGSMDLQPLAEAGLWRGTSLFDGTTAEVEIRPHRALGLIDFHLGPAGARVPRVSIRVTRGADWGQPEGTAMVAMTTWRAAWMDDARWARTCKTHELEVLLFKAQIETAFSAARTKP</sequence>
<dbReference type="InterPro" id="IPR023393">
    <property type="entry name" value="START-like_dom_sf"/>
</dbReference>
<gene>
    <name evidence="1" type="ORF">HYN69_07120</name>
</gene>
<reference evidence="1 2" key="1">
    <citation type="submission" date="2018-04" db="EMBL/GenBank/DDBJ databases">
        <title>Genome sequencing of Gemmobacter.</title>
        <authorList>
            <person name="Yi H."/>
            <person name="Baek M.-G."/>
        </authorList>
    </citation>
    <scope>NUCLEOTIDE SEQUENCE [LARGE SCALE GENOMIC DNA]</scope>
    <source>
        <strain evidence="1 2">HYN0069</strain>
    </source>
</reference>
<accession>A0A2S0UKG5</accession>
<proteinExistence type="predicted"/>
<evidence type="ECO:0000313" key="1">
    <source>
        <dbReference type="EMBL" id="AWB48314.1"/>
    </source>
</evidence>
<dbReference type="Gene3D" id="3.30.530.20">
    <property type="match status" value="1"/>
</dbReference>